<sequence length="128" mass="14367">MVKDCGAVGPTQQCVPLWILLFCHQVSAEVLRENIYFIGGESGILTGPAPPLTNGTEFSWEWTPHRGGLTDIQIATVTMRSQRLTWTLKQLGFWHGNHFAISMYKYFQNAGVYSFKQTQPDFGSARAI</sequence>
<proteinExistence type="predicted"/>
<reference evidence="2" key="2">
    <citation type="journal article" date="2015" name="Fish Shellfish Immunol.">
        <title>Early steps in the European eel (Anguilla anguilla)-Vibrio vulnificus interaction in the gills: Role of the RtxA13 toxin.</title>
        <authorList>
            <person name="Callol A."/>
            <person name="Pajuelo D."/>
            <person name="Ebbesson L."/>
            <person name="Teles M."/>
            <person name="MacKenzie S."/>
            <person name="Amaro C."/>
        </authorList>
    </citation>
    <scope>NUCLEOTIDE SEQUENCE</scope>
</reference>
<feature type="chain" id="PRO_5002430729" evidence="1">
    <location>
        <begin position="29"/>
        <end position="128"/>
    </location>
</feature>
<dbReference type="AlphaFoldDB" id="A0A0E9PJV8"/>
<reference evidence="2" key="1">
    <citation type="submission" date="2014-11" db="EMBL/GenBank/DDBJ databases">
        <authorList>
            <person name="Amaro Gonzalez C."/>
        </authorList>
    </citation>
    <scope>NUCLEOTIDE SEQUENCE</scope>
</reference>
<keyword evidence="1" id="KW-0732">Signal</keyword>
<protein>
    <submittedName>
        <fullName evidence="2">Uncharacterized protein</fullName>
    </submittedName>
</protein>
<feature type="signal peptide" evidence="1">
    <location>
        <begin position="1"/>
        <end position="28"/>
    </location>
</feature>
<accession>A0A0E9PJV8</accession>
<dbReference type="EMBL" id="GBXM01103803">
    <property type="protein sequence ID" value="JAH04774.1"/>
    <property type="molecule type" value="Transcribed_RNA"/>
</dbReference>
<organism evidence="2">
    <name type="scientific">Anguilla anguilla</name>
    <name type="common">European freshwater eel</name>
    <name type="synonym">Muraena anguilla</name>
    <dbReference type="NCBI Taxonomy" id="7936"/>
    <lineage>
        <taxon>Eukaryota</taxon>
        <taxon>Metazoa</taxon>
        <taxon>Chordata</taxon>
        <taxon>Craniata</taxon>
        <taxon>Vertebrata</taxon>
        <taxon>Euteleostomi</taxon>
        <taxon>Actinopterygii</taxon>
        <taxon>Neopterygii</taxon>
        <taxon>Teleostei</taxon>
        <taxon>Anguilliformes</taxon>
        <taxon>Anguillidae</taxon>
        <taxon>Anguilla</taxon>
    </lineage>
</organism>
<name>A0A0E9PJV8_ANGAN</name>
<evidence type="ECO:0000313" key="2">
    <source>
        <dbReference type="EMBL" id="JAH04774.1"/>
    </source>
</evidence>
<evidence type="ECO:0000256" key="1">
    <source>
        <dbReference type="SAM" id="SignalP"/>
    </source>
</evidence>